<reference evidence="5 6" key="1">
    <citation type="submission" date="2019-02" db="EMBL/GenBank/DDBJ databases">
        <title>Deep-cultivation of Planctomycetes and their phenomic and genomic characterization uncovers novel biology.</title>
        <authorList>
            <person name="Wiegand S."/>
            <person name="Jogler M."/>
            <person name="Boedeker C."/>
            <person name="Pinto D."/>
            <person name="Vollmers J."/>
            <person name="Rivas-Marin E."/>
            <person name="Kohn T."/>
            <person name="Peeters S.H."/>
            <person name="Heuer A."/>
            <person name="Rast P."/>
            <person name="Oberbeckmann S."/>
            <person name="Bunk B."/>
            <person name="Jeske O."/>
            <person name="Meyerdierks A."/>
            <person name="Storesund J.E."/>
            <person name="Kallscheuer N."/>
            <person name="Luecker S."/>
            <person name="Lage O.M."/>
            <person name="Pohl T."/>
            <person name="Merkel B.J."/>
            <person name="Hornburger P."/>
            <person name="Mueller R.-W."/>
            <person name="Bruemmer F."/>
            <person name="Labrenz M."/>
            <person name="Spormann A.M."/>
            <person name="Op Den Camp H."/>
            <person name="Overmann J."/>
            <person name="Amann R."/>
            <person name="Jetten M.S.M."/>
            <person name="Mascher T."/>
            <person name="Medema M.H."/>
            <person name="Devos D.P."/>
            <person name="Kaster A.-K."/>
            <person name="Ovreas L."/>
            <person name="Rohde M."/>
            <person name="Galperin M.Y."/>
            <person name="Jogler C."/>
        </authorList>
    </citation>
    <scope>NUCLEOTIDE SEQUENCE [LARGE SCALE GENOMIC DNA]</scope>
    <source>
        <strain evidence="5 6">KOR42</strain>
    </source>
</reference>
<organism evidence="5 6">
    <name type="scientific">Thalassoglobus neptunius</name>
    <dbReference type="NCBI Taxonomy" id="1938619"/>
    <lineage>
        <taxon>Bacteria</taxon>
        <taxon>Pseudomonadati</taxon>
        <taxon>Planctomycetota</taxon>
        <taxon>Planctomycetia</taxon>
        <taxon>Planctomycetales</taxon>
        <taxon>Planctomycetaceae</taxon>
        <taxon>Thalassoglobus</taxon>
    </lineage>
</organism>
<feature type="binding site" evidence="3">
    <location>
        <position position="531"/>
    </location>
    <ligand>
        <name>Zn(2+)</name>
        <dbReference type="ChEBI" id="CHEBI:29105"/>
        <label>2</label>
    </ligand>
</feature>
<feature type="binding site" evidence="3">
    <location>
        <position position="532"/>
    </location>
    <ligand>
        <name>Zn(2+)</name>
        <dbReference type="ChEBI" id="CHEBI:29105"/>
        <label>2</label>
    </ligand>
</feature>
<keyword evidence="3" id="KW-0479">Metal-binding</keyword>
<evidence type="ECO:0000313" key="6">
    <source>
        <dbReference type="Proteomes" id="UP000317243"/>
    </source>
</evidence>
<dbReference type="AlphaFoldDB" id="A0A5C5X034"/>
<feature type="binding site" evidence="3">
    <location>
        <position position="481"/>
    </location>
    <ligand>
        <name>Mg(2+)</name>
        <dbReference type="ChEBI" id="CHEBI:18420"/>
    </ligand>
</feature>
<comment type="cofactor">
    <cofactor evidence="3">
        <name>Zn(2+)</name>
        <dbReference type="ChEBI" id="CHEBI:29105"/>
    </cofactor>
    <text evidence="3">Binds 2 Zn(2+) ions.</text>
</comment>
<keyword evidence="1" id="KW-0597">Phosphoprotein</keyword>
<feature type="binding site" evidence="3">
    <location>
        <position position="303"/>
    </location>
    <ligand>
        <name>Mg(2+)</name>
        <dbReference type="ChEBI" id="CHEBI:18420"/>
    </ligand>
</feature>
<dbReference type="RefSeq" id="WP_231740903.1">
    <property type="nucleotide sequence ID" value="NZ_SIHI01000003.1"/>
</dbReference>
<protein>
    <submittedName>
        <fullName evidence="5">Alkaline phosphatase 3</fullName>
        <ecNumber evidence="5">3.1.3.1</ecNumber>
    </submittedName>
</protein>
<dbReference type="SMART" id="SM00098">
    <property type="entry name" value="alkPPc"/>
    <property type="match status" value="1"/>
</dbReference>
<dbReference type="InterPro" id="IPR017850">
    <property type="entry name" value="Alkaline_phosphatase_core_sf"/>
</dbReference>
<dbReference type="PANTHER" id="PTHR11596">
    <property type="entry name" value="ALKALINE PHOSPHATASE"/>
    <property type="match status" value="1"/>
</dbReference>
<keyword evidence="4" id="KW-0732">Signal</keyword>
<proteinExistence type="predicted"/>
<dbReference type="PANTHER" id="PTHR11596:SF5">
    <property type="entry name" value="ALKALINE PHOSPHATASE"/>
    <property type="match status" value="1"/>
</dbReference>
<dbReference type="EC" id="3.1.3.1" evidence="5"/>
<dbReference type="EMBL" id="SIHI01000003">
    <property type="protein sequence ID" value="TWT55552.1"/>
    <property type="molecule type" value="Genomic_DNA"/>
</dbReference>
<dbReference type="InterPro" id="IPR001952">
    <property type="entry name" value="Alkaline_phosphatase"/>
</dbReference>
<feature type="binding site" evidence="3">
    <location>
        <position position="490"/>
    </location>
    <ligand>
        <name>Zn(2+)</name>
        <dbReference type="ChEBI" id="CHEBI:29105"/>
        <label>2</label>
    </ligand>
</feature>
<keyword evidence="6" id="KW-1185">Reference proteome</keyword>
<dbReference type="GO" id="GO:0046872">
    <property type="term" value="F:metal ion binding"/>
    <property type="evidence" value="ECO:0007669"/>
    <property type="project" value="UniProtKB-KW"/>
</dbReference>
<sequence precursor="true">MAVIMRYFLALVVLLAAVQRIQAEESDYLRAIQSEAVEAKKADFGHWGWTPDQYLQWGTHSNRLIPVYTFGTQGAGKGIDLTEFTGPNSTYRSAESITELYGRLPQSTLNPNAEYCDQTDIARIQSAALTAGKKHIFLVVFDGMDWITTRAASIYKEGAVSYDAGRGTGLHFQDYTANGTTQFGFMVTSPYVDEAQVNVDQQTAVSDLNSALGGYWFERGGDAPWIAPSDPTYLIGKKTEAGPRQAYTDSASSATSMTAGIKTFNAAINVDHSGERVRTIAHTAQELGYRIGVVTSVPISHATPAATYAHNVSRNDYQDLTNDLLGLPSVSHPKNPLEGVDVLIGAGYGVSRDLDSGQGQNFVPGNAYLAEGSIEKIDVTKGGRYVVSTRQEGKDGAAQLQNAAKHAAAEGHRLFGFYGAEAAHLPYRTADGQYNPTQGRKKTAESYSTADLEENATLAEMTQSALTVLEADGKPFWMLVEAGDVDWANHDNNIDNSIGAVISGDEAVQVITQWVEDNSSWDETVMIVTADHGHFLVLERPELLLPPASGTTSR</sequence>
<evidence type="ECO:0000256" key="1">
    <source>
        <dbReference type="ARBA" id="ARBA00022553"/>
    </source>
</evidence>
<keyword evidence="5" id="KW-0378">Hydrolase</keyword>
<gene>
    <name evidence="5" type="primary">phoB</name>
    <name evidence="5" type="ORF">KOR42_26790</name>
</gene>
<name>A0A5C5X034_9PLAN</name>
<comment type="cofactor">
    <cofactor evidence="3">
        <name>Mg(2+)</name>
        <dbReference type="ChEBI" id="CHEBI:18420"/>
    </cofactor>
    <text evidence="3">Binds 1 Mg(2+) ion.</text>
</comment>
<dbReference type="SUPFAM" id="SSF53649">
    <property type="entry name" value="Alkaline phosphatase-like"/>
    <property type="match status" value="1"/>
</dbReference>
<feature type="signal peptide" evidence="4">
    <location>
        <begin position="1"/>
        <end position="23"/>
    </location>
</feature>
<dbReference type="Gene3D" id="3.40.720.10">
    <property type="entry name" value="Alkaline Phosphatase, subunit A"/>
    <property type="match status" value="1"/>
</dbReference>
<comment type="caution">
    <text evidence="5">The sequence shown here is derived from an EMBL/GenBank/DDBJ whole genome shotgun (WGS) entry which is preliminary data.</text>
</comment>
<evidence type="ECO:0000256" key="4">
    <source>
        <dbReference type="SAM" id="SignalP"/>
    </source>
</evidence>
<dbReference type="GO" id="GO:0004035">
    <property type="term" value="F:alkaline phosphatase activity"/>
    <property type="evidence" value="ECO:0007669"/>
    <property type="project" value="UniProtKB-EC"/>
</dbReference>
<feature type="binding site" evidence="3">
    <location>
        <position position="486"/>
    </location>
    <ligand>
        <name>Zn(2+)</name>
        <dbReference type="ChEBI" id="CHEBI:29105"/>
        <label>2</label>
    </ligand>
</feature>
<feature type="chain" id="PRO_5022665089" evidence="4">
    <location>
        <begin position="24"/>
        <end position="554"/>
    </location>
</feature>
<evidence type="ECO:0000313" key="5">
    <source>
        <dbReference type="EMBL" id="TWT55552.1"/>
    </source>
</evidence>
<feature type="binding site" evidence="3">
    <location>
        <position position="301"/>
    </location>
    <ligand>
        <name>Mg(2+)</name>
        <dbReference type="ChEBI" id="CHEBI:18420"/>
    </ligand>
</feature>
<keyword evidence="3" id="KW-0862">Zinc</keyword>
<dbReference type="Proteomes" id="UP000317243">
    <property type="component" value="Unassembled WGS sequence"/>
</dbReference>
<dbReference type="Pfam" id="PF00245">
    <property type="entry name" value="Alk_phosphatase"/>
    <property type="match status" value="1"/>
</dbReference>
<evidence type="ECO:0000256" key="2">
    <source>
        <dbReference type="PIRSR" id="PIRSR601952-1"/>
    </source>
</evidence>
<feature type="active site" description="Phosphoserine intermediate" evidence="2">
    <location>
        <position position="250"/>
    </location>
</feature>
<dbReference type="CDD" id="cd16012">
    <property type="entry name" value="ALP"/>
    <property type="match status" value="1"/>
</dbReference>
<accession>A0A5C5X034</accession>
<keyword evidence="3" id="KW-0460">Magnesium</keyword>
<evidence type="ECO:0000256" key="3">
    <source>
        <dbReference type="PIRSR" id="PIRSR601952-2"/>
    </source>
</evidence>